<comment type="similarity">
    <text evidence="1">Belongs to the FemABX family.</text>
</comment>
<dbReference type="GO" id="GO:0071555">
    <property type="term" value="P:cell wall organization"/>
    <property type="evidence" value="ECO:0007669"/>
    <property type="project" value="UniProtKB-KW"/>
</dbReference>
<dbReference type="AlphaFoldDB" id="E1R1Z6"/>
<gene>
    <name evidence="7" type="ordered locus">Spirs_2408</name>
</gene>
<evidence type="ECO:0000256" key="1">
    <source>
        <dbReference type="ARBA" id="ARBA00009943"/>
    </source>
</evidence>
<accession>E1R1Z6</accession>
<evidence type="ECO:0000256" key="4">
    <source>
        <dbReference type="ARBA" id="ARBA00022984"/>
    </source>
</evidence>
<dbReference type="PANTHER" id="PTHR36174">
    <property type="entry name" value="LIPID II:GLYCINE GLYCYLTRANSFERASE"/>
    <property type="match status" value="1"/>
</dbReference>
<dbReference type="STRING" id="573413.Spirs_2408"/>
<dbReference type="Pfam" id="PF02388">
    <property type="entry name" value="FemAB"/>
    <property type="match status" value="2"/>
</dbReference>
<keyword evidence="3" id="KW-0133">Cell shape</keyword>
<dbReference type="SUPFAM" id="SSF55729">
    <property type="entry name" value="Acyl-CoA N-acyltransferases (Nat)"/>
    <property type="match status" value="1"/>
</dbReference>
<dbReference type="HOGENOM" id="CLU_048411_0_0_12"/>
<dbReference type="Proteomes" id="UP000002318">
    <property type="component" value="Chromosome"/>
</dbReference>
<dbReference type="GO" id="GO:0016755">
    <property type="term" value="F:aminoacyltransferase activity"/>
    <property type="evidence" value="ECO:0007669"/>
    <property type="project" value="InterPro"/>
</dbReference>
<dbReference type="KEGG" id="ssm:Spirs_2408"/>
<dbReference type="GO" id="GO:0009252">
    <property type="term" value="P:peptidoglycan biosynthetic process"/>
    <property type="evidence" value="ECO:0007669"/>
    <property type="project" value="UniProtKB-KW"/>
</dbReference>
<dbReference type="InterPro" id="IPR050644">
    <property type="entry name" value="PG_Glycine_Bridge_Synth"/>
</dbReference>
<evidence type="ECO:0000256" key="5">
    <source>
        <dbReference type="ARBA" id="ARBA00023315"/>
    </source>
</evidence>
<evidence type="ECO:0000313" key="8">
    <source>
        <dbReference type="Proteomes" id="UP000002318"/>
    </source>
</evidence>
<keyword evidence="5" id="KW-0012">Acyltransferase</keyword>
<dbReference type="PROSITE" id="PS51191">
    <property type="entry name" value="FEMABX"/>
    <property type="match status" value="1"/>
</dbReference>
<keyword evidence="8" id="KW-1185">Reference proteome</keyword>
<dbReference type="Gene3D" id="3.40.630.30">
    <property type="match status" value="1"/>
</dbReference>
<dbReference type="GO" id="GO:0008360">
    <property type="term" value="P:regulation of cell shape"/>
    <property type="evidence" value="ECO:0007669"/>
    <property type="project" value="UniProtKB-KW"/>
</dbReference>
<sequence>MDIRIKDLSVNELYQSSVLQQTRFWSLVKARQGIASRVFELSVRKSDGSLDKETLLLLHRRLSDDVSVAYVPYGPEILPEQEEEGILLEELSEGLRSHLPETCAFLRFDLKWESPWARDSDFFDPEGNWLGPPKKKSQELRINFATRNWNLRKANTNILPTNTIFLDLRKSEQTLMAEMRPKTRYNIRLAERKGVTVRVGGFDDLPIWNDLYSQTCRRNRLFHHRETHFKDLLGIDRSIFDSNTGVRFLIAQAEKTPLAAMFLVFSGKRATYLYGASASVKRNLMATYALQWRAIQEAKAAGCLEYDLFGVSPSADPSHPLYGLYRFKRGFGGELYHRMGCWDYPLDENDYESCAAAEMNSQGYHLR</sequence>
<keyword evidence="6" id="KW-0961">Cell wall biogenesis/degradation</keyword>
<keyword evidence="4" id="KW-0573">Peptidoglycan synthesis</keyword>
<proteinExistence type="inferred from homology"/>
<evidence type="ECO:0000256" key="2">
    <source>
        <dbReference type="ARBA" id="ARBA00022679"/>
    </source>
</evidence>
<dbReference type="eggNOG" id="COG2348">
    <property type="taxonomic scope" value="Bacteria"/>
</dbReference>
<reference evidence="7 8" key="1">
    <citation type="journal article" date="2010" name="Stand. Genomic Sci.">
        <title>Complete genome sequence of Spirochaeta smaragdinae type strain (SEBR 4228).</title>
        <authorList>
            <person name="Mavromatis K."/>
            <person name="Yasawong M."/>
            <person name="Chertkov O."/>
            <person name="Lapidus A."/>
            <person name="Lucas S."/>
            <person name="Nolan M."/>
            <person name="Del Rio T.G."/>
            <person name="Tice H."/>
            <person name="Cheng J.F."/>
            <person name="Pitluck S."/>
            <person name="Liolios K."/>
            <person name="Ivanova N."/>
            <person name="Tapia R."/>
            <person name="Han C."/>
            <person name="Bruce D."/>
            <person name="Goodwin L."/>
            <person name="Pati A."/>
            <person name="Chen A."/>
            <person name="Palaniappan K."/>
            <person name="Land M."/>
            <person name="Hauser L."/>
            <person name="Chang Y.J."/>
            <person name="Jeffries C.D."/>
            <person name="Detter J.C."/>
            <person name="Rohde M."/>
            <person name="Brambilla E."/>
            <person name="Spring S."/>
            <person name="Goker M."/>
            <person name="Sikorski J."/>
            <person name="Woyke T."/>
            <person name="Bristow J."/>
            <person name="Eisen J.A."/>
            <person name="Markowitz V."/>
            <person name="Hugenholtz P."/>
            <person name="Klenk H.P."/>
            <person name="Kyrpides N.C."/>
        </authorList>
    </citation>
    <scope>NUCLEOTIDE SEQUENCE [LARGE SCALE GENOMIC DNA]</scope>
    <source>
        <strain evidence="8">DSM 11293 / JCM 15392 / SEBR 4228</strain>
    </source>
</reference>
<dbReference type="InterPro" id="IPR016181">
    <property type="entry name" value="Acyl_CoA_acyltransferase"/>
</dbReference>
<protein>
    <submittedName>
        <fullName evidence="7">Methicillin resistance protein</fullName>
    </submittedName>
</protein>
<dbReference type="InterPro" id="IPR003447">
    <property type="entry name" value="FEMABX"/>
</dbReference>
<name>E1R1Z6_SEDSS</name>
<dbReference type="RefSeq" id="WP_013254985.1">
    <property type="nucleotide sequence ID" value="NC_014364.1"/>
</dbReference>
<dbReference type="EMBL" id="CP002116">
    <property type="protein sequence ID" value="ADK81522.1"/>
    <property type="molecule type" value="Genomic_DNA"/>
</dbReference>
<dbReference type="OrthoDB" id="9785911at2"/>
<evidence type="ECO:0000256" key="6">
    <source>
        <dbReference type="ARBA" id="ARBA00023316"/>
    </source>
</evidence>
<evidence type="ECO:0000313" key="7">
    <source>
        <dbReference type="EMBL" id="ADK81522.1"/>
    </source>
</evidence>
<dbReference type="PANTHER" id="PTHR36174:SF1">
    <property type="entry name" value="LIPID II:GLYCINE GLYCYLTRANSFERASE"/>
    <property type="match status" value="1"/>
</dbReference>
<evidence type="ECO:0000256" key="3">
    <source>
        <dbReference type="ARBA" id="ARBA00022960"/>
    </source>
</evidence>
<keyword evidence="2" id="KW-0808">Transferase</keyword>
<organism evidence="7 8">
    <name type="scientific">Sediminispirochaeta smaragdinae (strain DSM 11293 / JCM 15392 / SEBR 4228)</name>
    <name type="common">Spirochaeta smaragdinae</name>
    <dbReference type="NCBI Taxonomy" id="573413"/>
    <lineage>
        <taxon>Bacteria</taxon>
        <taxon>Pseudomonadati</taxon>
        <taxon>Spirochaetota</taxon>
        <taxon>Spirochaetia</taxon>
        <taxon>Spirochaetales</taxon>
        <taxon>Spirochaetaceae</taxon>
        <taxon>Sediminispirochaeta</taxon>
    </lineage>
</organism>